<dbReference type="InterPro" id="IPR013103">
    <property type="entry name" value="RVT_2"/>
</dbReference>
<feature type="domain" description="Retroviral polymerase SH3-like" evidence="4">
    <location>
        <begin position="59"/>
        <end position="115"/>
    </location>
</feature>
<evidence type="ECO:0000256" key="1">
    <source>
        <dbReference type="SAM" id="MobiDB-lite"/>
    </source>
</evidence>
<name>A0A5A7SYI8_CUCMM</name>
<gene>
    <name evidence="5" type="ORF">E6C27_scaffold434G00200</name>
</gene>
<sequence length="1048" mass="118008">MARVMIHAKNLPLHFLAEAINTACHIHNRITTRSGTNVTLYELWKGRKPNVKYFHIFGSTCYILADKEYHRKWDAKSKQGLFLGYSQNSRAYRVFNNRTETVMETINVVVKDSECAMKQIDDEEGETPIVTLAPTSTPADISKIDSKTTNSDLCSKFTPKEQELKELCQSLHHMFEKIIRQAQLLMIPIELTSVESTLKDEYWIEGIDFDETFAPVVRLEAIRLLLGISCIHKFKLYQMDVKSAFLNGYLNEDVYVAQPKGFVDSDVPQHVYKLNKALYGLKQAPTASYERLTIYLEKYAKNKVKKFGLDQSQHKRTPAATHVKITKDINDTAIDHKLYRSIIRSLLYLTASRPDIAYAVGICAQFQSDPRTSHLTTVKRIIKYVHGTTDFGILYSYDTTSILVGYCDADWVGSADDRESTSSGCFFLGIWFSKKQICVSLSTVEVEYIATGSGCTQLIWMKNMLHEYGITQDVMTLYCDNMSAIDISKYPVQHSQTKHIDIRHHFIRELIENKIITLQHVRSYSQLADIFTKPLDETTFEHLRAGLGEIMAIFSGSEEDLLVESIMVNTRKGTYAGKSSEEVHEVASPKGAMHGVDTFKSPHKPMQEEVGSGGNAKIRTSASEAHLSEMDFDDLDDVLLARLLEKAPIPDVVTEQPTDPVLSLHLQESSSSEGVFVPTPGLHHNSTIEPERTDDCVGEPPAVNDNVAEPVDTDDHNDEVPVANFTDQGARDDSHPETHSVHKEPRQARKRVQQNRRNITTKTGRKKVPPNIPFVPIDGISLHLEENVQRWKYVVHRRLADEVNLSEKHHSCLSIMNLIEKAGLCKTFSDVGPFYLQLIREFIVNLPDDFNDPSRQNYQTVHIRGFKFTISPAVTNGFLGNVIALDFSPSSPSTDVLTSVLFGGTLSSWPVNDIHVAALSVKYVILHKIGIANWFPSSHASSVSATLETFLYRICNDDRGSHVPDIDHDVHPSRGPHVFDTSDWDESAEGFFVDRELAAYIVNALTVESRALTNSINLLSKRRLEIGVLIRNLKTFAPSTSRIESTTD</sequence>
<dbReference type="Pfam" id="PF25597">
    <property type="entry name" value="SH3_retrovirus"/>
    <property type="match status" value="1"/>
</dbReference>
<organism evidence="5 6">
    <name type="scientific">Cucumis melo var. makuwa</name>
    <name type="common">Oriental melon</name>
    <dbReference type="NCBI Taxonomy" id="1194695"/>
    <lineage>
        <taxon>Eukaryota</taxon>
        <taxon>Viridiplantae</taxon>
        <taxon>Streptophyta</taxon>
        <taxon>Embryophyta</taxon>
        <taxon>Tracheophyta</taxon>
        <taxon>Spermatophyta</taxon>
        <taxon>Magnoliopsida</taxon>
        <taxon>eudicotyledons</taxon>
        <taxon>Gunneridae</taxon>
        <taxon>Pentapetalae</taxon>
        <taxon>rosids</taxon>
        <taxon>fabids</taxon>
        <taxon>Cucurbitales</taxon>
        <taxon>Cucurbitaceae</taxon>
        <taxon>Benincaseae</taxon>
        <taxon>Cucumis</taxon>
    </lineage>
</organism>
<feature type="domain" description="Reverse transcriptase Ty1/copia-type" evidence="2">
    <location>
        <begin position="204"/>
        <end position="303"/>
    </location>
</feature>
<dbReference type="Proteomes" id="UP000321393">
    <property type="component" value="Unassembled WGS sequence"/>
</dbReference>
<comment type="caution">
    <text evidence="5">The sequence shown here is derived from an EMBL/GenBank/DDBJ whole genome shotgun (WGS) entry which is preliminary data.</text>
</comment>
<dbReference type="EMBL" id="SSTE01020217">
    <property type="protein sequence ID" value="KAA0034956.1"/>
    <property type="molecule type" value="Genomic_DNA"/>
</dbReference>
<evidence type="ECO:0000313" key="6">
    <source>
        <dbReference type="Proteomes" id="UP000321393"/>
    </source>
</evidence>
<dbReference type="Pfam" id="PF07727">
    <property type="entry name" value="RVT_2"/>
    <property type="match status" value="1"/>
</dbReference>
<dbReference type="InterPro" id="IPR057670">
    <property type="entry name" value="SH3_retrovirus"/>
</dbReference>
<evidence type="ECO:0000313" key="5">
    <source>
        <dbReference type="EMBL" id="KAA0034956.1"/>
    </source>
</evidence>
<dbReference type="PANTHER" id="PTHR11439:SF483">
    <property type="entry name" value="PEPTIDE SYNTHASE GLIP-LIKE, PUTATIVE (AFU_ORTHOLOGUE AFUA_3G12920)-RELATED"/>
    <property type="match status" value="1"/>
</dbReference>
<dbReference type="SUPFAM" id="SSF56672">
    <property type="entry name" value="DNA/RNA polymerases"/>
    <property type="match status" value="1"/>
</dbReference>
<feature type="region of interest" description="Disordered" evidence="1">
    <location>
        <begin position="594"/>
        <end position="615"/>
    </location>
</feature>
<dbReference type="InterPro" id="IPR046796">
    <property type="entry name" value="Transposase_32_dom"/>
</dbReference>
<feature type="region of interest" description="Disordered" evidence="1">
    <location>
        <begin position="707"/>
        <end position="770"/>
    </location>
</feature>
<evidence type="ECO:0000259" key="2">
    <source>
        <dbReference type="Pfam" id="PF07727"/>
    </source>
</evidence>
<feature type="domain" description="Putative plant transposon protein" evidence="3">
    <location>
        <begin position="821"/>
        <end position="958"/>
    </location>
</feature>
<evidence type="ECO:0000259" key="3">
    <source>
        <dbReference type="Pfam" id="PF20167"/>
    </source>
</evidence>
<dbReference type="InterPro" id="IPR043502">
    <property type="entry name" value="DNA/RNA_pol_sf"/>
</dbReference>
<dbReference type="PANTHER" id="PTHR11439">
    <property type="entry name" value="GAG-POL-RELATED RETROTRANSPOSON"/>
    <property type="match status" value="1"/>
</dbReference>
<accession>A0A5A7SYI8</accession>
<dbReference type="AlphaFoldDB" id="A0A5A7SYI8"/>
<feature type="compositionally biased region" description="Basic and acidic residues" evidence="1">
    <location>
        <begin position="729"/>
        <end position="747"/>
    </location>
</feature>
<proteinExistence type="predicted"/>
<reference evidence="5 6" key="1">
    <citation type="submission" date="2019-08" db="EMBL/GenBank/DDBJ databases">
        <title>Draft genome sequences of two oriental melons (Cucumis melo L. var makuwa).</title>
        <authorList>
            <person name="Kwon S.-Y."/>
        </authorList>
    </citation>
    <scope>NUCLEOTIDE SEQUENCE [LARGE SCALE GENOMIC DNA]</scope>
    <source>
        <strain evidence="6">cv. SW 3</strain>
        <tissue evidence="5">Leaf</tissue>
    </source>
</reference>
<evidence type="ECO:0000259" key="4">
    <source>
        <dbReference type="Pfam" id="PF25597"/>
    </source>
</evidence>
<dbReference type="CDD" id="cd09272">
    <property type="entry name" value="RNase_HI_RT_Ty1"/>
    <property type="match status" value="1"/>
</dbReference>
<protein>
    <submittedName>
        <fullName evidence="5">F5J5.1</fullName>
    </submittedName>
</protein>
<dbReference type="Pfam" id="PF20167">
    <property type="entry name" value="Transposase_32"/>
    <property type="match status" value="1"/>
</dbReference>